<dbReference type="InterPro" id="IPR050107">
    <property type="entry name" value="ABC_carbohydrate_import_ATPase"/>
</dbReference>
<organism evidence="12 13">
    <name type="scientific">Defluviitalea raffinosedens</name>
    <dbReference type="NCBI Taxonomy" id="1450156"/>
    <lineage>
        <taxon>Bacteria</taxon>
        <taxon>Bacillati</taxon>
        <taxon>Bacillota</taxon>
        <taxon>Clostridia</taxon>
        <taxon>Lachnospirales</taxon>
        <taxon>Defluviitaleaceae</taxon>
        <taxon>Defluviitalea</taxon>
    </lineage>
</organism>
<evidence type="ECO:0000256" key="10">
    <source>
        <dbReference type="ARBA" id="ARBA00023136"/>
    </source>
</evidence>
<keyword evidence="13" id="KW-1185">Reference proteome</keyword>
<keyword evidence="8 12" id="KW-0067">ATP-binding</keyword>
<keyword evidence="7" id="KW-0547">Nucleotide-binding</keyword>
<comment type="caution">
    <text evidence="12">The sequence shown here is derived from an EMBL/GenBank/DDBJ whole genome shotgun (WGS) entry which is preliminary data.</text>
</comment>
<evidence type="ECO:0000256" key="4">
    <source>
        <dbReference type="ARBA" id="ARBA00022475"/>
    </source>
</evidence>
<evidence type="ECO:0000256" key="6">
    <source>
        <dbReference type="ARBA" id="ARBA00022737"/>
    </source>
</evidence>
<evidence type="ECO:0000256" key="3">
    <source>
        <dbReference type="ARBA" id="ARBA00022448"/>
    </source>
</evidence>
<dbReference type="Proteomes" id="UP000483018">
    <property type="component" value="Unassembled WGS sequence"/>
</dbReference>
<comment type="subcellular location">
    <subcellularLocation>
        <location evidence="2">Cell inner membrane</location>
    </subcellularLocation>
    <subcellularLocation>
        <location evidence="1">Cell membrane</location>
        <topology evidence="1">Peripheral membrane protein</topology>
    </subcellularLocation>
</comment>
<evidence type="ECO:0000256" key="1">
    <source>
        <dbReference type="ARBA" id="ARBA00004202"/>
    </source>
</evidence>
<dbReference type="InterPro" id="IPR027417">
    <property type="entry name" value="P-loop_NTPase"/>
</dbReference>
<dbReference type="GO" id="GO:0005524">
    <property type="term" value="F:ATP binding"/>
    <property type="evidence" value="ECO:0007669"/>
    <property type="project" value="UniProtKB-KW"/>
</dbReference>
<feature type="domain" description="ABC transporter" evidence="11">
    <location>
        <begin position="242"/>
        <end position="497"/>
    </location>
</feature>
<dbReference type="AlphaFoldDB" id="A0A7C8LQL6"/>
<dbReference type="GO" id="GO:0005886">
    <property type="term" value="C:plasma membrane"/>
    <property type="evidence" value="ECO:0007669"/>
    <property type="project" value="UniProtKB-SubCell"/>
</dbReference>
<evidence type="ECO:0000259" key="11">
    <source>
        <dbReference type="PROSITE" id="PS50893"/>
    </source>
</evidence>
<dbReference type="PANTHER" id="PTHR43790:SF3">
    <property type="entry name" value="D-ALLOSE IMPORT ATP-BINDING PROTEIN ALSA-RELATED"/>
    <property type="match status" value="1"/>
</dbReference>
<dbReference type="PROSITE" id="PS00211">
    <property type="entry name" value="ABC_TRANSPORTER_1"/>
    <property type="match status" value="1"/>
</dbReference>
<dbReference type="Pfam" id="PF00005">
    <property type="entry name" value="ABC_tran"/>
    <property type="match status" value="2"/>
</dbReference>
<keyword evidence="10" id="KW-0472">Membrane</keyword>
<gene>
    <name evidence="12" type="ORF">GND95_04805</name>
</gene>
<sequence>MDEVILSMRNIHKRFPGVYALKDAKLELKQGEVHALLGENGAGKSTLMKILGGIYQADEGDIYIKGRKVEITGVHSAHANGISIIHQELCLAPNMTVAENIFLGREEIKKGLGFVNFSEMNKKARNLMDSLGLSIEPTEIVGTLSVAKQQMIEIVKALSVGANILVMDEPTASLSKKEVEMLFKTIEELKKKGISIIYISHRMEELFRITDRITVMRDGQYIGTKITKETSRDELITMMVGRELKDLYVKSDHEIGEIVLEVRNLNRKGVLNNISFSLRKGEILGISGLVGAGRTELARAIFGIDKYDSGTIMIEGKEVKINCPLDAMNNGIGLVPEDRKKQGLVLIRSIGYNVTLPVLSKFIKGPRVNKALEEEIAQDFISKLSIKTPSMNQAAKNLSGGNQQKVVIAKWLATNPKVLILDEPTRGVDVGAKAEIYGIMSMLAKQGVGIIMISSELPEVINMSDRVLVMYQGNITGELRREQLNQECIMHYATGGMKNVG</sequence>
<name>A0A7C8LQL6_9FIRM</name>
<evidence type="ECO:0000256" key="2">
    <source>
        <dbReference type="ARBA" id="ARBA00004533"/>
    </source>
</evidence>
<keyword evidence="9" id="KW-1278">Translocase</keyword>
<evidence type="ECO:0000313" key="13">
    <source>
        <dbReference type="Proteomes" id="UP000483018"/>
    </source>
</evidence>
<dbReference type="InterPro" id="IPR003593">
    <property type="entry name" value="AAA+_ATPase"/>
</dbReference>
<accession>A0A7C8LQL6</accession>
<dbReference type="EMBL" id="WSLF01000003">
    <property type="protein sequence ID" value="KAE9635469.1"/>
    <property type="molecule type" value="Genomic_DNA"/>
</dbReference>
<keyword evidence="4" id="KW-1003">Cell membrane</keyword>
<dbReference type="GO" id="GO:0016887">
    <property type="term" value="F:ATP hydrolysis activity"/>
    <property type="evidence" value="ECO:0007669"/>
    <property type="project" value="InterPro"/>
</dbReference>
<dbReference type="FunFam" id="3.40.50.300:FF:000126">
    <property type="entry name" value="Galactose/methyl galactoside import ATP-binding protein MglA"/>
    <property type="match status" value="1"/>
</dbReference>
<dbReference type="PANTHER" id="PTHR43790">
    <property type="entry name" value="CARBOHYDRATE TRANSPORT ATP-BINDING PROTEIN MG119-RELATED"/>
    <property type="match status" value="1"/>
</dbReference>
<reference evidence="12 13" key="1">
    <citation type="submission" date="2019-12" db="EMBL/GenBank/DDBJ databases">
        <title>Defluviitalea raffinosedens, isolated from a biogas fermenter, genome sequencing and characterization.</title>
        <authorList>
            <person name="Rettenmaier R."/>
            <person name="Schneider M."/>
            <person name="Neuhaus K."/>
            <person name="Liebl W."/>
            <person name="Zverlov V."/>
        </authorList>
    </citation>
    <scope>NUCLEOTIDE SEQUENCE [LARGE SCALE GENOMIC DNA]</scope>
    <source>
        <strain evidence="12 13">249c-K6</strain>
    </source>
</reference>
<proteinExistence type="predicted"/>
<dbReference type="CDD" id="cd03215">
    <property type="entry name" value="ABC_Carb_Monos_II"/>
    <property type="match status" value="1"/>
</dbReference>
<dbReference type="PROSITE" id="PS50893">
    <property type="entry name" value="ABC_TRANSPORTER_2"/>
    <property type="match status" value="2"/>
</dbReference>
<dbReference type="OrthoDB" id="9771863at2"/>
<dbReference type="SUPFAM" id="SSF52540">
    <property type="entry name" value="P-loop containing nucleoside triphosphate hydrolases"/>
    <property type="match status" value="2"/>
</dbReference>
<evidence type="ECO:0000256" key="9">
    <source>
        <dbReference type="ARBA" id="ARBA00022967"/>
    </source>
</evidence>
<dbReference type="InterPro" id="IPR003439">
    <property type="entry name" value="ABC_transporter-like_ATP-bd"/>
</dbReference>
<dbReference type="CDD" id="cd03216">
    <property type="entry name" value="ABC_Carb_Monos_I"/>
    <property type="match status" value="1"/>
</dbReference>
<dbReference type="InterPro" id="IPR017871">
    <property type="entry name" value="ABC_transporter-like_CS"/>
</dbReference>
<keyword evidence="5" id="KW-0762">Sugar transport</keyword>
<evidence type="ECO:0000256" key="8">
    <source>
        <dbReference type="ARBA" id="ARBA00022840"/>
    </source>
</evidence>
<keyword evidence="6" id="KW-0677">Repeat</keyword>
<feature type="domain" description="ABC transporter" evidence="11">
    <location>
        <begin position="6"/>
        <end position="243"/>
    </location>
</feature>
<dbReference type="SMART" id="SM00382">
    <property type="entry name" value="AAA"/>
    <property type="match status" value="2"/>
</dbReference>
<evidence type="ECO:0000256" key="7">
    <source>
        <dbReference type="ARBA" id="ARBA00022741"/>
    </source>
</evidence>
<keyword evidence="3" id="KW-0813">Transport</keyword>
<evidence type="ECO:0000313" key="12">
    <source>
        <dbReference type="EMBL" id="KAE9635469.1"/>
    </source>
</evidence>
<dbReference type="FunFam" id="3.40.50.300:FF:000127">
    <property type="entry name" value="Ribose import ATP-binding protein RbsA"/>
    <property type="match status" value="1"/>
</dbReference>
<dbReference type="Gene3D" id="3.40.50.300">
    <property type="entry name" value="P-loop containing nucleotide triphosphate hydrolases"/>
    <property type="match status" value="2"/>
</dbReference>
<dbReference type="GO" id="GO:0015749">
    <property type="term" value="P:monosaccharide transmembrane transport"/>
    <property type="evidence" value="ECO:0007669"/>
    <property type="project" value="UniProtKB-ARBA"/>
</dbReference>
<protein>
    <submittedName>
        <fullName evidence="12">ATP-binding cassette domain-containing protein</fullName>
    </submittedName>
</protein>
<dbReference type="RefSeq" id="WP_158739717.1">
    <property type="nucleotide sequence ID" value="NZ_JAFBEP010000001.1"/>
</dbReference>
<evidence type="ECO:0000256" key="5">
    <source>
        <dbReference type="ARBA" id="ARBA00022597"/>
    </source>
</evidence>